<dbReference type="EMBL" id="JANAWD010000082">
    <property type="protein sequence ID" value="KAJ3487809.1"/>
    <property type="molecule type" value="Genomic_DNA"/>
</dbReference>
<dbReference type="InterPro" id="IPR017441">
    <property type="entry name" value="Protein_kinase_ATP_BS"/>
</dbReference>
<dbReference type="GO" id="GO:0005634">
    <property type="term" value="C:nucleus"/>
    <property type="evidence" value="ECO:0007669"/>
    <property type="project" value="TreeGrafter"/>
</dbReference>
<feature type="compositionally biased region" description="Low complexity" evidence="4">
    <location>
        <begin position="1226"/>
        <end position="1236"/>
    </location>
</feature>
<feature type="region of interest" description="Disordered" evidence="4">
    <location>
        <begin position="690"/>
        <end position="743"/>
    </location>
</feature>
<accession>A0AAD5YL34</accession>
<feature type="compositionally biased region" description="Basic and acidic residues" evidence="4">
    <location>
        <begin position="1123"/>
        <end position="1136"/>
    </location>
</feature>
<feature type="compositionally biased region" description="Basic and acidic residues" evidence="4">
    <location>
        <begin position="424"/>
        <end position="440"/>
    </location>
</feature>
<dbReference type="Proteomes" id="UP001212997">
    <property type="component" value="Unassembled WGS sequence"/>
</dbReference>
<dbReference type="SUPFAM" id="SSF56112">
    <property type="entry name" value="Protein kinase-like (PK-like)"/>
    <property type="match status" value="1"/>
</dbReference>
<feature type="binding site" evidence="3">
    <location>
        <position position="61"/>
    </location>
    <ligand>
        <name>ATP</name>
        <dbReference type="ChEBI" id="CHEBI:30616"/>
    </ligand>
</feature>
<feature type="region of interest" description="Disordered" evidence="4">
    <location>
        <begin position="1212"/>
        <end position="1280"/>
    </location>
</feature>
<dbReference type="SMART" id="SM00220">
    <property type="entry name" value="S_TKc"/>
    <property type="match status" value="1"/>
</dbReference>
<evidence type="ECO:0000256" key="1">
    <source>
        <dbReference type="ARBA" id="ARBA00022741"/>
    </source>
</evidence>
<sequence length="1280" mass="139541">MVLHSQSVSSAPSPPPIGTYIDNGSLQLVEILGYGGYGIVYRATPTAPTPPGQQPISYAVKCLPHITKRSSSSASTLAAISRQRQLHIRETNLHSLVSSHPNIITLHRVVTDNVTQHTFIILDFAPSSDLFTQILHNKTYLANDDLIKDVFLQMVGAVEYSHKMGVYHRDLKPENVLCFDDGKRVAITDFGLATTERWSREFRTGSVYHMSPECQGPAPNSSSSQTPSYSPQASDIWSLGIILLNLITGRNPWKSASTTDPTFLAYLAQPLRFLPSVLPISEECNEILSGPGGLLDLDGNSRGFVGFSSSSGSGSRSRIGWDVLRAKIRAIKTFYAHDVVFESGMARCKWEVELPGDHVDDEDSVESEGYVGPVRSMVGEVVHSVQHTVNEGVDHAVIPEVQETWPANSKGLEDQGWEYAADSPLERRNRSTSGSRRETYSEGGQTSTTLHSYDRHDQARPQLRPNFDYNIAFTNTPSWTPTPLSTSPTNYVVYSHTLSASSSLSHSRSRFESRSQSRSRSPAHSPTFVRYSINRSTRNGRPTIFTRAPGTFDTPIASSTSSEYTESDQSATSSEEDRTPSPPITPPAHQGFTFNRTQGNRDRRLLLAPLDTSVGVFDRRNSPRRSAVLPSSRRTPIDAVHAHAETLVSARDCDREVLVSSAVVGMDVQWDEEMMMLRTALEMESYSAVESANPAGESNGNTRSFFSLSEDEHEHEGEEVPVIDESFDHEDEKSGGREEEDVRMSVALPSAVEPHVQEDDEVKMEYTYSYSEYSSSCTRMNSAVEPEHGYLDAPREDKDDNRMSIVFTSSPTPEYAPQPTSTSPLLGLDLGDVPIPIPPPAHHINLHNSVVSAESQWTTLTSTSTSTTRAVVDYIPNANQNVFGYGDAFSFLGSEALDHPSTGTPPHHHHQYQTQHQLHHPYQQRADVCGSPYSIPPSAPSFSLSTYQSSLASSSIHPNNHHHDANTNTFVGSPNAAFIPNVGGFCGLGVGFVRSTAPPPSSTYSIPSSTATPLMQMQMPEPSECGGPYSIIGSVNVSQAQTDADENEIACGAPSPVPLVIPMPRSLLDSPPPLPIRPPPSPGARSSGNGTGTTYSREGRSRNRSRFTQARNGGGNRSRLRMGVRDGVRSRERGERYGVGSGNGNGNGATSRTTSLSFLSSMLAFPRREGNPNPTPTPNQTSLVFPTAKDFGITDETVLDITRANNHLEFIDHSDIPKSSRNDTESQGQSQSPSQSKKIGTGCGPGGEVEGAFELVDVDVGECGEGGWGDEEWVEEEEEE</sequence>
<keyword evidence="7" id="KW-1185">Reference proteome</keyword>
<proteinExistence type="predicted"/>
<name>A0AAD5YL34_9APHY</name>
<feature type="compositionally biased region" description="Acidic residues" evidence="4">
    <location>
        <begin position="719"/>
        <end position="729"/>
    </location>
</feature>
<dbReference type="Pfam" id="PF00069">
    <property type="entry name" value="Pkinase"/>
    <property type="match status" value="1"/>
</dbReference>
<feature type="compositionally biased region" description="Polar residues" evidence="4">
    <location>
        <begin position="442"/>
        <end position="451"/>
    </location>
</feature>
<dbReference type="GO" id="GO:0044773">
    <property type="term" value="P:mitotic DNA damage checkpoint signaling"/>
    <property type="evidence" value="ECO:0007669"/>
    <property type="project" value="TreeGrafter"/>
</dbReference>
<dbReference type="InterPro" id="IPR000719">
    <property type="entry name" value="Prot_kinase_dom"/>
</dbReference>
<feature type="region of interest" description="Disordered" evidence="4">
    <location>
        <begin position="1062"/>
        <end position="1153"/>
    </location>
</feature>
<evidence type="ECO:0000256" key="4">
    <source>
        <dbReference type="SAM" id="MobiDB-lite"/>
    </source>
</evidence>
<organism evidence="6 7">
    <name type="scientific">Meripilus lineatus</name>
    <dbReference type="NCBI Taxonomy" id="2056292"/>
    <lineage>
        <taxon>Eukaryota</taxon>
        <taxon>Fungi</taxon>
        <taxon>Dikarya</taxon>
        <taxon>Basidiomycota</taxon>
        <taxon>Agaricomycotina</taxon>
        <taxon>Agaricomycetes</taxon>
        <taxon>Polyporales</taxon>
        <taxon>Meripilaceae</taxon>
        <taxon>Meripilus</taxon>
    </lineage>
</organism>
<feature type="compositionally biased region" description="Low complexity" evidence="4">
    <location>
        <begin position="217"/>
        <end position="229"/>
    </location>
</feature>
<feature type="compositionally biased region" description="Basic and acidic residues" evidence="4">
    <location>
        <begin position="730"/>
        <end position="743"/>
    </location>
</feature>
<dbReference type="PROSITE" id="PS50011">
    <property type="entry name" value="PROTEIN_KINASE_DOM"/>
    <property type="match status" value="1"/>
</dbReference>
<feature type="region of interest" description="Disordered" evidence="4">
    <location>
        <begin position="418"/>
        <end position="456"/>
    </location>
</feature>
<feature type="compositionally biased region" description="Polar residues" evidence="4">
    <location>
        <begin position="696"/>
        <end position="707"/>
    </location>
</feature>
<feature type="region of interest" description="Disordered" evidence="4">
    <location>
        <begin position="503"/>
        <end position="600"/>
    </location>
</feature>
<feature type="region of interest" description="Disordered" evidence="4">
    <location>
        <begin position="209"/>
        <end position="229"/>
    </location>
</feature>
<evidence type="ECO:0000256" key="3">
    <source>
        <dbReference type="PROSITE-ProRule" id="PRU10141"/>
    </source>
</evidence>
<dbReference type="GO" id="GO:0004674">
    <property type="term" value="F:protein serine/threonine kinase activity"/>
    <property type="evidence" value="ECO:0007669"/>
    <property type="project" value="TreeGrafter"/>
</dbReference>
<reference evidence="6" key="1">
    <citation type="submission" date="2022-07" db="EMBL/GenBank/DDBJ databases">
        <title>Genome Sequence of Physisporinus lineatus.</title>
        <authorList>
            <person name="Buettner E."/>
        </authorList>
    </citation>
    <scope>NUCLEOTIDE SEQUENCE</scope>
    <source>
        <strain evidence="6">VT162</strain>
    </source>
</reference>
<keyword evidence="1 3" id="KW-0547">Nucleotide-binding</keyword>
<protein>
    <recommendedName>
        <fullName evidence="5">Protein kinase domain-containing protein</fullName>
    </recommendedName>
</protein>
<feature type="compositionally biased region" description="Polar residues" evidence="4">
    <location>
        <begin position="556"/>
        <end position="573"/>
    </location>
</feature>
<gene>
    <name evidence="6" type="ORF">NLI96_g3285</name>
</gene>
<dbReference type="GO" id="GO:0005737">
    <property type="term" value="C:cytoplasm"/>
    <property type="evidence" value="ECO:0007669"/>
    <property type="project" value="TreeGrafter"/>
</dbReference>
<evidence type="ECO:0000259" key="5">
    <source>
        <dbReference type="PROSITE" id="PS50011"/>
    </source>
</evidence>
<feature type="compositionally biased region" description="Acidic residues" evidence="4">
    <location>
        <begin position="1256"/>
        <end position="1280"/>
    </location>
</feature>
<feature type="compositionally biased region" description="Basic and acidic residues" evidence="4">
    <location>
        <begin position="1212"/>
        <end position="1224"/>
    </location>
</feature>
<keyword evidence="2 3" id="KW-0067">ATP-binding</keyword>
<dbReference type="GO" id="GO:0005524">
    <property type="term" value="F:ATP binding"/>
    <property type="evidence" value="ECO:0007669"/>
    <property type="project" value="UniProtKB-UniRule"/>
</dbReference>
<dbReference type="Gene3D" id="1.10.510.10">
    <property type="entry name" value="Transferase(Phosphotransferase) domain 1"/>
    <property type="match status" value="1"/>
</dbReference>
<dbReference type="AlphaFoldDB" id="A0AAD5YL34"/>
<dbReference type="InterPro" id="IPR008271">
    <property type="entry name" value="Ser/Thr_kinase_AS"/>
</dbReference>
<evidence type="ECO:0000256" key="2">
    <source>
        <dbReference type="ARBA" id="ARBA00022840"/>
    </source>
</evidence>
<dbReference type="PROSITE" id="PS00107">
    <property type="entry name" value="PROTEIN_KINASE_ATP"/>
    <property type="match status" value="1"/>
</dbReference>
<dbReference type="PANTHER" id="PTHR44167:SF24">
    <property type="entry name" value="SERINE_THREONINE-PROTEIN KINASE CHK2"/>
    <property type="match status" value="1"/>
</dbReference>
<dbReference type="PROSITE" id="PS00108">
    <property type="entry name" value="PROTEIN_KINASE_ST"/>
    <property type="match status" value="1"/>
</dbReference>
<comment type="caution">
    <text evidence="6">The sequence shown here is derived from an EMBL/GenBank/DDBJ whole genome shotgun (WGS) entry which is preliminary data.</text>
</comment>
<feature type="compositionally biased region" description="Pro residues" evidence="4">
    <location>
        <begin position="1070"/>
        <end position="1082"/>
    </location>
</feature>
<evidence type="ECO:0000313" key="6">
    <source>
        <dbReference type="EMBL" id="KAJ3487809.1"/>
    </source>
</evidence>
<feature type="domain" description="Protein kinase" evidence="5">
    <location>
        <begin position="26"/>
        <end position="319"/>
    </location>
</feature>
<dbReference type="InterPro" id="IPR011009">
    <property type="entry name" value="Kinase-like_dom_sf"/>
</dbReference>
<feature type="compositionally biased region" description="Gly residues" evidence="4">
    <location>
        <begin position="1137"/>
        <end position="1147"/>
    </location>
</feature>
<evidence type="ECO:0000313" key="7">
    <source>
        <dbReference type="Proteomes" id="UP001212997"/>
    </source>
</evidence>
<dbReference type="PANTHER" id="PTHR44167">
    <property type="entry name" value="OVARIAN-SPECIFIC SERINE/THREONINE-PROTEIN KINASE LOK-RELATED"/>
    <property type="match status" value="1"/>
</dbReference>